<dbReference type="FunFam" id="2.40.70.10:FF:000018">
    <property type="entry name" value="Aspartic proteinase-like protein 2"/>
    <property type="match status" value="1"/>
</dbReference>
<evidence type="ECO:0000256" key="2">
    <source>
        <dbReference type="ARBA" id="ARBA00022670"/>
    </source>
</evidence>
<dbReference type="GO" id="GO:0004190">
    <property type="term" value="F:aspartic-type endopeptidase activity"/>
    <property type="evidence" value="ECO:0007669"/>
    <property type="project" value="UniProtKB-KW"/>
</dbReference>
<dbReference type="InterPro" id="IPR033121">
    <property type="entry name" value="PEPTIDASE_A1"/>
</dbReference>
<dbReference type="InterPro" id="IPR021109">
    <property type="entry name" value="Peptidase_aspartic_dom_sf"/>
</dbReference>
<dbReference type="PANTHER" id="PTHR13683:SF856">
    <property type="entry name" value="EUKARYOTIC ASPARTYL PROTEASE FAMILY PROTEIN"/>
    <property type="match status" value="1"/>
</dbReference>
<dbReference type="GO" id="GO:0006508">
    <property type="term" value="P:proteolysis"/>
    <property type="evidence" value="ECO:0007669"/>
    <property type="project" value="UniProtKB-KW"/>
</dbReference>
<evidence type="ECO:0000256" key="5">
    <source>
        <dbReference type="ARBA" id="ARBA00023180"/>
    </source>
</evidence>
<evidence type="ECO:0000256" key="4">
    <source>
        <dbReference type="ARBA" id="ARBA00022801"/>
    </source>
</evidence>
<reference evidence="8" key="1">
    <citation type="submission" date="2022-08" db="EMBL/GenBank/DDBJ databases">
        <authorList>
            <person name="Gutierrez-Valencia J."/>
        </authorList>
    </citation>
    <scope>NUCLEOTIDE SEQUENCE</scope>
</reference>
<evidence type="ECO:0000256" key="3">
    <source>
        <dbReference type="ARBA" id="ARBA00022750"/>
    </source>
</evidence>
<dbReference type="Gene3D" id="2.40.70.10">
    <property type="entry name" value="Acid Proteases"/>
    <property type="match status" value="2"/>
</dbReference>
<comment type="caution">
    <text evidence="8">The sequence shown here is derived from an EMBL/GenBank/DDBJ whole genome shotgun (WGS) entry which is preliminary data.</text>
</comment>
<dbReference type="InterPro" id="IPR032861">
    <property type="entry name" value="TAXi_N"/>
</dbReference>
<name>A0AAV0RFV1_9ROSI</name>
<accession>A0AAV0RFV1</accession>
<dbReference type="InterPro" id="IPR034161">
    <property type="entry name" value="Pepsin-like_plant"/>
</dbReference>
<proteinExistence type="inferred from homology"/>
<keyword evidence="2" id="KW-0645">Protease</keyword>
<dbReference type="PANTHER" id="PTHR13683">
    <property type="entry name" value="ASPARTYL PROTEASES"/>
    <property type="match status" value="1"/>
</dbReference>
<evidence type="ECO:0000256" key="1">
    <source>
        <dbReference type="ARBA" id="ARBA00007447"/>
    </source>
</evidence>
<evidence type="ECO:0000259" key="7">
    <source>
        <dbReference type="PROSITE" id="PS51767"/>
    </source>
</evidence>
<dbReference type="SUPFAM" id="SSF50630">
    <property type="entry name" value="Acid proteases"/>
    <property type="match status" value="1"/>
</dbReference>
<dbReference type="InterPro" id="IPR001461">
    <property type="entry name" value="Aspartic_peptidase_A1"/>
</dbReference>
<feature type="active site" evidence="6">
    <location>
        <position position="312"/>
    </location>
</feature>
<dbReference type="EMBL" id="CAMGYJ010000010">
    <property type="protein sequence ID" value="CAI0556136.1"/>
    <property type="molecule type" value="Genomic_DNA"/>
</dbReference>
<feature type="domain" description="Peptidase A1" evidence="7">
    <location>
        <begin position="84"/>
        <end position="428"/>
    </location>
</feature>
<dbReference type="PROSITE" id="PS51767">
    <property type="entry name" value="PEPTIDASE_A1"/>
    <property type="match status" value="1"/>
</dbReference>
<evidence type="ECO:0000313" key="9">
    <source>
        <dbReference type="Proteomes" id="UP001154282"/>
    </source>
</evidence>
<dbReference type="CDD" id="cd05476">
    <property type="entry name" value="pepsin_A_like_plant"/>
    <property type="match status" value="1"/>
</dbReference>
<gene>
    <name evidence="8" type="ORF">LITE_LOCUS47856</name>
</gene>
<keyword evidence="3" id="KW-0064">Aspartyl protease</keyword>
<keyword evidence="9" id="KW-1185">Reference proteome</keyword>
<protein>
    <recommendedName>
        <fullName evidence="7">Peptidase A1 domain-containing protein</fullName>
    </recommendedName>
</protein>
<sequence>MRAERSSWMEFLFTAALILAAFSPLAVSCATTVLRLERTPVPLNSSAGVEKISAQDRARHARLFSGVANFSVYGSADCELYGIYYTKVKLGSPPQEFSLQIDTGSDLLWVSAKTCGNCPRSSSFRIELRFYDAAASSTAKVVPCSNKACPTRCTENGECSYKINYEDHSETDGYYVVDRIYLDSIQPDSTIATSSAPIVFGASTYQSGELGDSALAVDGMFGLGHGPLSPISQLSSEGVIPRVFSHCLKGEGLGGGTFVLGEISEPGMVYTPLVPAQPHYNLDLQSIAVNGELLPVDSSVFTTSTGRGTFIDSGTTLAYLVEEAYEPFISAVTAVVSPSATPILSEGQQCYSVTSSVSQVFPAVSFNFANSASLLLKPADYLHQSVMDVGGIWCIGFLKKPGVTILGDLVLKDKIVVYDLVHQQIGWTYYDCLKAVNVSAPKQRSSSASSSDMLLTSLPLAIIILSLQIFSVIVDQVNVISVLS</sequence>
<organism evidence="8 9">
    <name type="scientific">Linum tenue</name>
    <dbReference type="NCBI Taxonomy" id="586396"/>
    <lineage>
        <taxon>Eukaryota</taxon>
        <taxon>Viridiplantae</taxon>
        <taxon>Streptophyta</taxon>
        <taxon>Embryophyta</taxon>
        <taxon>Tracheophyta</taxon>
        <taxon>Spermatophyta</taxon>
        <taxon>Magnoliopsida</taxon>
        <taxon>eudicotyledons</taxon>
        <taxon>Gunneridae</taxon>
        <taxon>Pentapetalae</taxon>
        <taxon>rosids</taxon>
        <taxon>fabids</taxon>
        <taxon>Malpighiales</taxon>
        <taxon>Linaceae</taxon>
        <taxon>Linum</taxon>
    </lineage>
</organism>
<evidence type="ECO:0000313" key="8">
    <source>
        <dbReference type="EMBL" id="CAI0556136.1"/>
    </source>
</evidence>
<dbReference type="Pfam" id="PF14541">
    <property type="entry name" value="TAXi_C"/>
    <property type="match status" value="1"/>
</dbReference>
<comment type="similarity">
    <text evidence="1">Belongs to the peptidase A1 family.</text>
</comment>
<dbReference type="AlphaFoldDB" id="A0AAV0RFV1"/>
<dbReference type="PROSITE" id="PS51257">
    <property type="entry name" value="PROKAR_LIPOPROTEIN"/>
    <property type="match status" value="1"/>
</dbReference>
<evidence type="ECO:0000256" key="6">
    <source>
        <dbReference type="PIRSR" id="PIRSR601461-1"/>
    </source>
</evidence>
<feature type="active site" evidence="6">
    <location>
        <position position="102"/>
    </location>
</feature>
<keyword evidence="5" id="KW-0325">Glycoprotein</keyword>
<keyword evidence="4" id="KW-0378">Hydrolase</keyword>
<dbReference type="Pfam" id="PF14543">
    <property type="entry name" value="TAXi_N"/>
    <property type="match status" value="1"/>
</dbReference>
<dbReference type="PRINTS" id="PR00792">
    <property type="entry name" value="PEPSIN"/>
</dbReference>
<dbReference type="InterPro" id="IPR032799">
    <property type="entry name" value="TAXi_C"/>
</dbReference>
<dbReference type="Proteomes" id="UP001154282">
    <property type="component" value="Unassembled WGS sequence"/>
</dbReference>